<feature type="binding site" description="covalent" evidence="10">
    <location>
        <position position="111"/>
    </location>
    <ligand>
        <name>heme</name>
        <dbReference type="ChEBI" id="CHEBI:30413"/>
        <label>1</label>
    </ligand>
</feature>
<evidence type="ECO:0000256" key="11">
    <source>
        <dbReference type="PIRSR" id="PIRSR000017-2"/>
    </source>
</evidence>
<dbReference type="STRING" id="349124.Hhal_1603"/>
<feature type="binding site" evidence="14 15">
    <location>
        <position position="255"/>
    </location>
    <ligand>
        <name>heme c</name>
        <dbReference type="ChEBI" id="CHEBI:61717"/>
        <label>4</label>
        <note>covalent</note>
    </ligand>
</feature>
<feature type="binding site" evidence="14 15">
    <location>
        <position position="81"/>
    </location>
    <ligand>
        <name>heme c</name>
        <dbReference type="ChEBI" id="CHEBI:61717"/>
        <label>1</label>
    </ligand>
</feature>
<feature type="binding site" description="axial binding residue" evidence="11">
    <location>
        <position position="157"/>
    </location>
    <ligand>
        <name>heme</name>
        <dbReference type="ChEBI" id="CHEBI:30413"/>
        <label>2</label>
    </ligand>
    <ligandPart>
        <name>Fe</name>
        <dbReference type="ChEBI" id="CHEBI:18248"/>
    </ligandPart>
</feature>
<dbReference type="GO" id="GO:0005506">
    <property type="term" value="F:iron ion binding"/>
    <property type="evidence" value="ECO:0007669"/>
    <property type="project" value="InterPro"/>
</dbReference>
<dbReference type="Pfam" id="PF02276">
    <property type="entry name" value="CytoC_RC"/>
    <property type="match status" value="1"/>
</dbReference>
<reference evidence="14 15" key="3">
    <citation type="journal article" date="2025" name="Commun. Biol.">
        <title>A Native LH1-RC-HiPIP Supercomplex from an Extremophilic Phototroph.</title>
        <authorList>
            <person name="Tani K."/>
            <person name="Kanno R."/>
            <person name="Nagashima K.V.P."/>
            <person name="Kawakami M."/>
            <person name="Hiwatashi N."/>
            <person name="Nakata K."/>
            <person name="Nagashima S."/>
            <person name="Inoue K."/>
            <person name="Takaichi S."/>
            <person name="Purba E.R."/>
            <person name="Hall M."/>
            <person name="Yu L.J."/>
            <person name="Madigan M.T."/>
            <person name="Mizoguchi A."/>
            <person name="Humbel B.M."/>
            <person name="Kimura Y."/>
            <person name="Wang-Otomo Z.Y."/>
        </authorList>
    </citation>
    <scope>STRUCTURE BY ELECTRON MICROSCOPY (2.40 ANGSTROMS) IN COMPLEX WITH MG(2+) AND HEME C</scope>
</reference>
<feature type="binding site" evidence="14 15">
    <location>
        <position position="216"/>
    </location>
    <ligand>
        <name>heme c</name>
        <dbReference type="ChEBI" id="CHEBI:61717"/>
        <label>4</label>
    </ligand>
</feature>
<dbReference type="CDD" id="cd09224">
    <property type="entry name" value="CytoC_RC"/>
    <property type="match status" value="1"/>
</dbReference>
<evidence type="ECO:0000256" key="9">
    <source>
        <dbReference type="PIRNR" id="PIRNR000017"/>
    </source>
</evidence>
<keyword evidence="14 15" id="KW-0002">3D-structure</keyword>
<proteinExistence type="evidence at protein level"/>
<keyword evidence="13" id="KW-1185">Reference proteome</keyword>
<dbReference type="EMBL" id="CP000544">
    <property type="protein sequence ID" value="ABM62367.1"/>
    <property type="molecule type" value="Genomic_DNA"/>
</dbReference>
<feature type="binding site" description="axial binding residue" evidence="11">
    <location>
        <position position="256"/>
    </location>
    <ligand>
        <name>heme</name>
        <dbReference type="ChEBI" id="CHEBI:30413"/>
        <label>3</label>
    </ligand>
    <ligandPart>
        <name>Fe</name>
        <dbReference type="ChEBI" id="CHEBI:18248"/>
    </ligandPart>
</feature>
<feature type="binding site" evidence="14 15">
    <location>
        <position position="95"/>
    </location>
    <ligand>
        <name>heme c</name>
        <dbReference type="ChEBI" id="CHEBI:61717"/>
        <label>1</label>
        <note>axial binding residue</note>
    </ligand>
    <ligandPart>
        <name>Fe</name>
        <dbReference type="ChEBI" id="CHEBI:18248"/>
    </ligandPart>
</feature>
<dbReference type="SUPFAM" id="SSF48695">
    <property type="entry name" value="Multiheme cytochromes"/>
    <property type="match status" value="1"/>
</dbReference>
<feature type="binding site" evidence="14 15">
    <location>
        <position position="215"/>
    </location>
    <ligand>
        <name>heme c</name>
        <dbReference type="ChEBI" id="CHEBI:61717"/>
        <label>4</label>
    </ligand>
</feature>
<evidence type="ECO:0007829" key="15">
    <source>
        <dbReference type="PDB" id="8Z83"/>
    </source>
</evidence>
<feature type="binding site" description="covalent" evidence="10">
    <location>
        <position position="312"/>
    </location>
    <ligand>
        <name>heme</name>
        <dbReference type="ChEBI" id="CHEBI:30413"/>
        <label>4</label>
    </ligand>
</feature>
<feature type="binding site" evidence="14 15">
    <location>
        <position position="129"/>
    </location>
    <ligand>
        <name>heme c</name>
        <dbReference type="ChEBI" id="CHEBI:61717"/>
        <label>1</label>
    </ligand>
</feature>
<dbReference type="InterPro" id="IPR023119">
    <property type="entry name" value="Multihaem_cyt_PRC_cyt_su-like"/>
</dbReference>
<evidence type="ECO:0000256" key="6">
    <source>
        <dbReference type="ARBA" id="ARBA00022723"/>
    </source>
</evidence>
<comment type="function">
    <text evidence="1 9">The reaction center of purple bacteria contains a tightly bound cytochrome molecule which re-reduces the photo oxidized primary electron donor.</text>
</comment>
<keyword evidence="5 9" id="KW-0349">Heme</keyword>
<feature type="binding site" evidence="14 15">
    <location>
        <position position="241"/>
    </location>
    <ligand>
        <name>heme c</name>
        <dbReference type="ChEBI" id="CHEBI:61717"/>
        <label>4</label>
        <note>axial binding residue</note>
    </ligand>
    <ligandPart>
        <name>Fe</name>
        <dbReference type="ChEBI" id="CHEBI:18248"/>
    </ligandPart>
</feature>
<dbReference type="InterPro" id="IPR036280">
    <property type="entry name" value="Multihaem_cyt_sf"/>
</dbReference>
<keyword evidence="9" id="KW-0674">Reaction center</keyword>
<feature type="binding site" evidence="14 15">
    <location>
        <position position="145"/>
    </location>
    <ligand>
        <name>heme c</name>
        <dbReference type="ChEBI" id="CHEBI:61717"/>
        <label>3</label>
        <note>axial binding residue</note>
    </ligand>
    <ligandPart>
        <name>Fe</name>
        <dbReference type="ChEBI" id="CHEBI:18248"/>
    </ligandPart>
</feature>
<feature type="binding site" description="covalent" evidence="10">
    <location>
        <position position="156"/>
    </location>
    <ligand>
        <name>heme</name>
        <dbReference type="ChEBI" id="CHEBI:30413"/>
        <label>2</label>
    </ligand>
</feature>
<dbReference type="PIRSF" id="PIRSF000017">
    <property type="entry name" value="RC_cytochrome"/>
    <property type="match status" value="1"/>
</dbReference>
<dbReference type="PDB" id="8Z83">
    <property type="method" value="EM"/>
    <property type="resolution" value="2.60 A"/>
    <property type="chains" value="C=1-362"/>
</dbReference>
<dbReference type="GO" id="GO:0030077">
    <property type="term" value="C:plasma membrane light-harvesting complex"/>
    <property type="evidence" value="ECO:0007669"/>
    <property type="project" value="InterPro"/>
</dbReference>
<dbReference type="NCBIfam" id="NF040706">
    <property type="entry name" value="photo_cyt_PufC"/>
    <property type="match status" value="1"/>
</dbReference>
<dbReference type="GO" id="GO:0009055">
    <property type="term" value="F:electron transfer activity"/>
    <property type="evidence" value="ECO:0007669"/>
    <property type="project" value="InterPro"/>
</dbReference>
<dbReference type="KEGG" id="hha:Hhal_1603"/>
<feature type="binding site" evidence="14 15">
    <location>
        <position position="83"/>
    </location>
    <ligand>
        <name>heme c</name>
        <dbReference type="ChEBI" id="CHEBI:61717"/>
        <label>1</label>
    </ligand>
</feature>
<feature type="binding site" evidence="15">
    <location>
        <position position="110"/>
    </location>
    <ligand>
        <name>heme c</name>
        <dbReference type="ChEBI" id="CHEBI:61717"/>
        <label>2</label>
    </ligand>
</feature>
<dbReference type="Gene3D" id="1.10.468.10">
    <property type="entry name" value="Photosynthetic Reaction Center, subunit C, domain 2"/>
    <property type="match status" value="2"/>
</dbReference>
<dbReference type="Proteomes" id="UP000000647">
    <property type="component" value="Chromosome"/>
</dbReference>
<feature type="binding site" description="covalent" evidence="10">
    <location>
        <position position="255"/>
    </location>
    <ligand>
        <name>heme</name>
        <dbReference type="ChEBI" id="CHEBI:30413"/>
        <label>3</label>
    </ligand>
</feature>
<evidence type="ECO:0000256" key="2">
    <source>
        <dbReference type="ARBA" id="ARBA00015978"/>
    </source>
</evidence>
<dbReference type="RefSeq" id="WP_011814389.1">
    <property type="nucleotide sequence ID" value="NC_008789.1"/>
</dbReference>
<feature type="binding site" evidence="14 15">
    <location>
        <position position="256"/>
    </location>
    <ligand>
        <name>heme c</name>
        <dbReference type="ChEBI" id="CHEBI:61717"/>
        <label>4</label>
        <note>axial binding residue</note>
    </ligand>
    <ligandPart>
        <name>Fe</name>
        <dbReference type="ChEBI" id="CHEBI:18248"/>
    </ligandPart>
</feature>
<feature type="binding site" evidence="14 15">
    <location>
        <position position="79"/>
    </location>
    <ligand>
        <name>heme c</name>
        <dbReference type="ChEBI" id="CHEBI:61717"/>
        <label>1</label>
    </ligand>
</feature>
<feature type="binding site" description="covalent" evidence="10">
    <location>
        <position position="252"/>
    </location>
    <ligand>
        <name>heme</name>
        <dbReference type="ChEBI" id="CHEBI:30413"/>
        <label>3</label>
    </ligand>
</feature>
<reference evidence="12 13" key="2">
    <citation type="journal article" date="2013" name="Stand. Genomic Sci.">
        <title>Complete genome sequence of Halorhodospira halophila SL1.</title>
        <authorList>
            <person name="Challacombe J.F."/>
            <person name="Majid S."/>
            <person name="Deole R."/>
            <person name="Brettin T.S."/>
            <person name="Bruce D."/>
            <person name="Delano S.F."/>
            <person name="Detter J.C."/>
            <person name="Gleasner C.D."/>
            <person name="Han C.S."/>
            <person name="Misra M."/>
            <person name="Reitenga K.G."/>
            <person name="Mikhailova N."/>
            <person name="Woyke T."/>
            <person name="Pitluck S."/>
            <person name="Nolan M."/>
            <person name="Land M.L."/>
            <person name="Saunders E."/>
            <person name="Tapia R."/>
            <person name="Lapidus A."/>
            <person name="Ivanova N."/>
            <person name="Hoff W.D."/>
        </authorList>
    </citation>
    <scope>NUCLEOTIDE SEQUENCE [LARGE SCALE GENOMIC DNA]</scope>
    <source>
        <strain evidence="13">DSM 244 / SL1</strain>
    </source>
</reference>
<evidence type="ECO:0000256" key="10">
    <source>
        <dbReference type="PIRSR" id="PIRSR000017-1"/>
    </source>
</evidence>
<feature type="binding site" description="covalent" evidence="10">
    <location>
        <position position="153"/>
    </location>
    <ligand>
        <name>heme</name>
        <dbReference type="ChEBI" id="CHEBI:30413"/>
        <label>2</label>
    </ligand>
</feature>
<dbReference type="HOGENOM" id="CLU_050380_0_0_6"/>
<name>A1WXF5_HALHL</name>
<dbReference type="EMDB" id="EMD-39837"/>
<feature type="binding site" evidence="14 15">
    <location>
        <position position="149"/>
    </location>
    <ligand>
        <name>heme c</name>
        <dbReference type="ChEBI" id="CHEBI:61717"/>
        <label>3</label>
    </ligand>
</feature>
<keyword evidence="7 9" id="KW-0249">Electron transport</keyword>
<feature type="binding site" evidence="14 15">
    <location>
        <position position="235"/>
    </location>
    <ligand>
        <name>Mg(2+)</name>
        <dbReference type="ChEBI" id="CHEBI:18420"/>
    </ligand>
</feature>
<feature type="binding site" evidence="14 15">
    <location>
        <position position="316"/>
    </location>
    <ligand>
        <name>heme c</name>
        <dbReference type="ChEBI" id="CHEBI:61717"/>
        <label>3</label>
        <note>axial binding residue</note>
    </ligand>
    <ligandPart>
        <name>Fe</name>
        <dbReference type="ChEBI" id="CHEBI:18248"/>
    </ligandPart>
</feature>
<feature type="binding site" evidence="14 15">
    <location>
        <position position="78"/>
    </location>
    <ligand>
        <name>heme c</name>
        <dbReference type="ChEBI" id="CHEBI:61717"/>
        <label>1</label>
    </ligand>
</feature>
<feature type="binding site" evidence="14 15">
    <location>
        <position position="123"/>
    </location>
    <ligand>
        <name>heme c</name>
        <dbReference type="ChEBI" id="CHEBI:61717"/>
        <label>2</label>
    </ligand>
</feature>
<feature type="binding site" evidence="14 15">
    <location>
        <position position="312"/>
    </location>
    <ligand>
        <name>heme c</name>
        <dbReference type="ChEBI" id="CHEBI:61717"/>
        <label>3</label>
        <note>covalent</note>
    </ligand>
</feature>
<feature type="binding site" evidence="14 15">
    <location>
        <position position="111"/>
    </location>
    <ligand>
        <name>heme c</name>
        <dbReference type="ChEBI" id="CHEBI:61717"/>
        <label>1</label>
        <note>covalent</note>
    </ligand>
</feature>
<feature type="binding site" evidence="14 15">
    <location>
        <position position="156"/>
    </location>
    <ligand>
        <name>heme c</name>
        <dbReference type="ChEBI" id="CHEBI:61717"/>
        <label>2</label>
        <note>covalent</note>
    </ligand>
</feature>
<evidence type="ECO:0007829" key="14">
    <source>
        <dbReference type="PDB" id="8Z82"/>
    </source>
</evidence>
<feature type="binding site" description="axial binding residue" evidence="11">
    <location>
        <position position="316"/>
    </location>
    <ligand>
        <name>heme</name>
        <dbReference type="ChEBI" id="CHEBI:30413"/>
        <label>4</label>
    </ligand>
    <ligandPart>
        <name>Fe</name>
        <dbReference type="ChEBI" id="CHEBI:18248"/>
    </ligandPart>
</feature>
<feature type="binding site" evidence="14 15">
    <location>
        <position position="157"/>
    </location>
    <ligand>
        <name>heme c</name>
        <dbReference type="ChEBI" id="CHEBI:61717"/>
        <label>2</label>
        <note>axial binding residue</note>
    </ligand>
    <ligandPart>
        <name>Fe</name>
        <dbReference type="ChEBI" id="CHEBI:18248"/>
    </ligandPart>
</feature>
<evidence type="ECO:0000256" key="3">
    <source>
        <dbReference type="ARBA" id="ARBA00022448"/>
    </source>
</evidence>
<sequence length="362" mass="40447">MSSKMYLNRSLAVGALSAGLAVVVGCERPPVDSEQKGYRGTGMEEVTNPRLRDDDLHLAPEAADPVSAEGPKAGEIYQNVEVLTDLSVAEFTRLMQSMTDWVAPDEGCTYCHDGNDFASEELYTYQVSRQMIEMNRYVNANWESHMDDTGVTCYTCHRGENLPEESWFAEPELDFNVHGLGNDQMQNLASEKVGFTSLPRNVFERYLLGHDDLRVEGDTILPNLDEWDVSLQDTEASYGLMMHMSDATGSNCTTCHNTGRLGQWDESPVEREISWHGIRMTRDINANWMEPLEAGQPDVRLGPTGDIAKVQCATCHYGEQLPLDGAKMVDDYPGLMGEEDEDFDFLQFGDLGTEGLRDRDAE</sequence>
<dbReference type="InterPro" id="IPR003158">
    <property type="entry name" value="Photosyn_RC_cyt_c-su"/>
</dbReference>
<feature type="binding site" description="axial binding residue" evidence="11">
    <location>
        <position position="131"/>
    </location>
    <ligand>
        <name>heme</name>
        <dbReference type="ChEBI" id="CHEBI:30413"/>
        <label>2</label>
    </ligand>
    <ligandPart>
        <name>Fe</name>
        <dbReference type="ChEBI" id="CHEBI:18248"/>
    </ligandPart>
</feature>
<feature type="binding site" evidence="15">
    <location>
        <position position="296"/>
    </location>
    <ligand>
        <name>heme c</name>
        <dbReference type="ChEBI" id="CHEBI:61717"/>
        <label>2</label>
    </ligand>
</feature>
<keyword evidence="4 9" id="KW-0602">Photosynthesis</keyword>
<accession>A1WXF5</accession>
<evidence type="ECO:0000256" key="4">
    <source>
        <dbReference type="ARBA" id="ARBA00022531"/>
    </source>
</evidence>
<feature type="binding site" evidence="14 15">
    <location>
        <position position="300"/>
    </location>
    <ligand>
        <name>heme c</name>
        <dbReference type="ChEBI" id="CHEBI:61717"/>
        <label>2</label>
    </ligand>
</feature>
<organism evidence="12 13">
    <name type="scientific">Halorhodospira halophila (strain DSM 244 / SL1)</name>
    <name type="common">Ectothiorhodospira halophila (strain DSM 244 / SL1)</name>
    <dbReference type="NCBI Taxonomy" id="349124"/>
    <lineage>
        <taxon>Bacteria</taxon>
        <taxon>Pseudomonadati</taxon>
        <taxon>Pseudomonadota</taxon>
        <taxon>Gammaproteobacteria</taxon>
        <taxon>Chromatiales</taxon>
        <taxon>Ectothiorhodospiraceae</taxon>
        <taxon>Halorhodospira</taxon>
    </lineage>
</organism>
<feature type="binding site" description="axial binding residue" evidence="11">
    <location>
        <position position="95"/>
    </location>
    <ligand>
        <name>heme</name>
        <dbReference type="ChEBI" id="CHEBI:30413"/>
        <label>1</label>
    </ligand>
    <ligandPart>
        <name>Fe</name>
        <dbReference type="ChEBI" id="CHEBI:18248"/>
    </ligandPart>
</feature>
<comment type="PTM">
    <text evidence="9 10">Binds 4 heme groups per subunit.</text>
</comment>
<reference evidence="13" key="1">
    <citation type="submission" date="2006-12" db="EMBL/GenBank/DDBJ databases">
        <title>Complete sequence of Halorhodospira halophila SL1.</title>
        <authorList>
            <consortium name="US DOE Joint Genome Institute"/>
            <person name="Copeland A."/>
            <person name="Lucas S."/>
            <person name="Lapidus A."/>
            <person name="Barry K."/>
            <person name="Detter J.C."/>
            <person name="Glavina del Rio T."/>
            <person name="Hammon N."/>
            <person name="Israni S."/>
            <person name="Dalin E."/>
            <person name="Tice H."/>
            <person name="Pitluck S."/>
            <person name="Saunders E."/>
            <person name="Brettin T."/>
            <person name="Bruce D."/>
            <person name="Han C."/>
            <person name="Tapia R."/>
            <person name="Schmutz J."/>
            <person name="Larimer F."/>
            <person name="Land M."/>
            <person name="Hauser L."/>
            <person name="Kyrpides N."/>
            <person name="Mikhailova N."/>
            <person name="Hoff W."/>
            <person name="Richardson P."/>
        </authorList>
    </citation>
    <scope>NUCLEOTIDE SEQUENCE [LARGE SCALE GENOMIC DNA]</scope>
    <source>
        <strain evidence="13">DSM 244 / SL1</strain>
    </source>
</reference>
<dbReference type="PDB" id="8Z82">
    <property type="method" value="EM"/>
    <property type="resolution" value="2.40 A"/>
    <property type="chains" value="C=1-362"/>
</dbReference>
<gene>
    <name evidence="12" type="ordered locus">Hhal_1603</name>
</gene>
<evidence type="ECO:0000313" key="13">
    <source>
        <dbReference type="Proteomes" id="UP000000647"/>
    </source>
</evidence>
<dbReference type="SMR" id="A1WXF5"/>
<dbReference type="PROSITE" id="PS51257">
    <property type="entry name" value="PROKAR_LIPOPROTEIN"/>
    <property type="match status" value="1"/>
</dbReference>
<evidence type="ECO:0000256" key="1">
    <source>
        <dbReference type="ARBA" id="ARBA00003196"/>
    </source>
</evidence>
<keyword evidence="8 9" id="KW-0408">Iron</keyword>
<protein>
    <recommendedName>
        <fullName evidence="2 9">Photosynthetic reaction center cytochrome c subunit</fullName>
    </recommendedName>
</protein>
<feature type="binding site" description="covalent" evidence="10">
    <location>
        <position position="108"/>
    </location>
    <ligand>
        <name>heme</name>
        <dbReference type="ChEBI" id="CHEBI:30413"/>
        <label>1</label>
    </ligand>
</feature>
<evidence type="ECO:0000256" key="5">
    <source>
        <dbReference type="ARBA" id="ARBA00022617"/>
    </source>
</evidence>
<dbReference type="OrthoDB" id="9813732at2"/>
<keyword evidence="3 9" id="KW-0813">Transport</keyword>
<feature type="binding site" evidence="14 15">
    <location>
        <position position="112"/>
    </location>
    <ligand>
        <name>heme c</name>
        <dbReference type="ChEBI" id="CHEBI:61717"/>
        <label>1</label>
        <note>axial binding residue</note>
    </ligand>
    <ligandPart>
        <name>Fe</name>
        <dbReference type="ChEBI" id="CHEBI:18248"/>
    </ligandPart>
</feature>
<feature type="binding site" evidence="14 15">
    <location>
        <position position="279"/>
    </location>
    <ligand>
        <name>heme c</name>
        <dbReference type="ChEBI" id="CHEBI:61717"/>
        <label>4</label>
    </ligand>
</feature>
<feature type="binding site" description="axial binding residue" evidence="11">
    <location>
        <position position="241"/>
    </location>
    <ligand>
        <name>heme</name>
        <dbReference type="ChEBI" id="CHEBI:30413"/>
        <label>3</label>
    </ligand>
    <ligandPart>
        <name>Fe</name>
        <dbReference type="ChEBI" id="CHEBI:18248"/>
    </ligandPart>
</feature>
<feature type="binding site" description="covalent" evidence="10">
    <location>
        <position position="315"/>
    </location>
    <ligand>
        <name>heme</name>
        <dbReference type="ChEBI" id="CHEBI:30413"/>
        <label>4</label>
    </ligand>
</feature>
<feature type="binding site" evidence="14 15">
    <location>
        <position position="252"/>
    </location>
    <ligand>
        <name>heme c</name>
        <dbReference type="ChEBI" id="CHEBI:61717"/>
        <label>4</label>
        <note>covalent</note>
    </ligand>
</feature>
<dbReference type="EMDB" id="EMD-39836"/>
<feature type="binding site" evidence="14 15">
    <location>
        <position position="315"/>
    </location>
    <ligand>
        <name>heme c</name>
        <dbReference type="ChEBI" id="CHEBI:61717"/>
        <label>3</label>
        <note>covalent</note>
    </ligand>
</feature>
<dbReference type="GO" id="GO:0019684">
    <property type="term" value="P:photosynthesis, light reaction"/>
    <property type="evidence" value="ECO:0007669"/>
    <property type="project" value="InterPro"/>
</dbReference>
<evidence type="ECO:0000256" key="7">
    <source>
        <dbReference type="ARBA" id="ARBA00022982"/>
    </source>
</evidence>
<dbReference type="AlphaFoldDB" id="A1WXF5"/>
<dbReference type="GO" id="GO:0020037">
    <property type="term" value="F:heme binding"/>
    <property type="evidence" value="ECO:0007669"/>
    <property type="project" value="InterPro"/>
</dbReference>
<feature type="binding site" evidence="14 15">
    <location>
        <position position="131"/>
    </location>
    <ligand>
        <name>heme c</name>
        <dbReference type="ChEBI" id="CHEBI:61717"/>
        <label>2</label>
        <note>axial binding residue</note>
    </ligand>
    <ligandPart>
        <name>Fe</name>
        <dbReference type="ChEBI" id="CHEBI:18248"/>
    </ligandPart>
</feature>
<evidence type="ECO:0000313" key="12">
    <source>
        <dbReference type="EMBL" id="ABM62367.1"/>
    </source>
</evidence>
<feature type="binding site" description="axial binding residue" evidence="11">
    <location>
        <position position="145"/>
    </location>
    <ligand>
        <name>heme</name>
        <dbReference type="ChEBI" id="CHEBI:30413"/>
        <label>4</label>
    </ligand>
    <ligandPart>
        <name>Fe</name>
        <dbReference type="ChEBI" id="CHEBI:18248"/>
    </ligandPart>
</feature>
<feature type="binding site" description="axial binding residue" evidence="11">
    <location>
        <position position="112"/>
    </location>
    <ligand>
        <name>heme</name>
        <dbReference type="ChEBI" id="CHEBI:30413"/>
        <label>1</label>
    </ligand>
    <ligandPart>
        <name>Fe</name>
        <dbReference type="ChEBI" id="CHEBI:18248"/>
    </ligandPart>
</feature>
<evidence type="ECO:0000256" key="8">
    <source>
        <dbReference type="ARBA" id="ARBA00023004"/>
    </source>
</evidence>
<feature type="binding site" evidence="14 15">
    <location>
        <position position="82"/>
    </location>
    <ligand>
        <name>heme c</name>
        <dbReference type="ChEBI" id="CHEBI:61717"/>
        <label>1</label>
    </ligand>
</feature>
<keyword evidence="6 9" id="KW-0479">Metal-binding</keyword>
<feature type="binding site" evidence="14 15">
    <location>
        <position position="153"/>
    </location>
    <ligand>
        <name>heme c</name>
        <dbReference type="ChEBI" id="CHEBI:61717"/>
        <label>2</label>
        <note>covalent</note>
    </ligand>
</feature>
<dbReference type="eggNOG" id="ENOG502Z7SF">
    <property type="taxonomic scope" value="Bacteria"/>
</dbReference>